<evidence type="ECO:0000313" key="1">
    <source>
        <dbReference type="EMBL" id="JAE11651.1"/>
    </source>
</evidence>
<protein>
    <submittedName>
        <fullName evidence="1">Uncharacterized protein</fullName>
    </submittedName>
</protein>
<reference evidence="1" key="2">
    <citation type="journal article" date="2015" name="Data Brief">
        <title>Shoot transcriptome of the giant reed, Arundo donax.</title>
        <authorList>
            <person name="Barrero R.A."/>
            <person name="Guerrero F.D."/>
            <person name="Moolhuijzen P."/>
            <person name="Goolsby J.A."/>
            <person name="Tidwell J."/>
            <person name="Bellgard S.E."/>
            <person name="Bellgard M.I."/>
        </authorList>
    </citation>
    <scope>NUCLEOTIDE SEQUENCE</scope>
    <source>
        <tissue evidence="1">Shoot tissue taken approximately 20 cm above the soil surface</tissue>
    </source>
</reference>
<name>A0A0A9FMX7_ARUDO</name>
<sequence>MVINKIIHSRSWFLWRRLRVQSYPQHHRTPQVFSYAISPRRHLGVQVYLQRHRTLQKQCSRWHSLILLFSLKNCHALLETFT</sequence>
<proteinExistence type="predicted"/>
<reference evidence="1" key="1">
    <citation type="submission" date="2014-09" db="EMBL/GenBank/DDBJ databases">
        <authorList>
            <person name="Magalhaes I.L.F."/>
            <person name="Oliveira U."/>
            <person name="Santos F.R."/>
            <person name="Vidigal T.H.D.A."/>
            <person name="Brescovit A.D."/>
            <person name="Santos A.J."/>
        </authorList>
    </citation>
    <scope>NUCLEOTIDE SEQUENCE</scope>
    <source>
        <tissue evidence="1">Shoot tissue taken approximately 20 cm above the soil surface</tissue>
    </source>
</reference>
<accession>A0A0A9FMX7</accession>
<dbReference type="EMBL" id="GBRH01186245">
    <property type="protein sequence ID" value="JAE11651.1"/>
    <property type="molecule type" value="Transcribed_RNA"/>
</dbReference>
<dbReference type="AlphaFoldDB" id="A0A0A9FMX7"/>
<organism evidence="1">
    <name type="scientific">Arundo donax</name>
    <name type="common">Giant reed</name>
    <name type="synonym">Donax arundinaceus</name>
    <dbReference type="NCBI Taxonomy" id="35708"/>
    <lineage>
        <taxon>Eukaryota</taxon>
        <taxon>Viridiplantae</taxon>
        <taxon>Streptophyta</taxon>
        <taxon>Embryophyta</taxon>
        <taxon>Tracheophyta</taxon>
        <taxon>Spermatophyta</taxon>
        <taxon>Magnoliopsida</taxon>
        <taxon>Liliopsida</taxon>
        <taxon>Poales</taxon>
        <taxon>Poaceae</taxon>
        <taxon>PACMAD clade</taxon>
        <taxon>Arundinoideae</taxon>
        <taxon>Arundineae</taxon>
        <taxon>Arundo</taxon>
    </lineage>
</organism>